<dbReference type="Proteomes" id="UP000055611">
    <property type="component" value="Chromosome"/>
</dbReference>
<evidence type="ECO:0000313" key="2">
    <source>
        <dbReference type="EMBL" id="TDT89053.1"/>
    </source>
</evidence>
<dbReference type="RefSeq" id="WP_066801181.1">
    <property type="nucleotide sequence ID" value="NZ_CP014206.1"/>
</dbReference>
<evidence type="ECO:0000313" key="4">
    <source>
        <dbReference type="Proteomes" id="UP000295506"/>
    </source>
</evidence>
<gene>
    <name evidence="1" type="ORF">AWY79_05130</name>
    <name evidence="2" type="ORF">EDC59_10446</name>
</gene>
<dbReference type="Proteomes" id="UP000295506">
    <property type="component" value="Unassembled WGS sequence"/>
</dbReference>
<sequence>MDEQSRKQLVETLSGRAENLYRTRQHLCADAILLAFNEVLDGGLTEQQAVGLTAGMSMGQGESGCLCGAVAGGTLVLGLFLAGEGGAYRNSALVRAGVRRLHERFKAVNGSTCCRVLTKKVNHDSALHFEQCAQFTGDAARMAGSILFELRPALADRVDRDRAETRDSLGRGVLRRLFNRLFR</sequence>
<evidence type="ECO:0000313" key="1">
    <source>
        <dbReference type="EMBL" id="AMK10543.1"/>
    </source>
</evidence>
<dbReference type="OrthoDB" id="3192408at2"/>
<dbReference type="Pfam" id="PF09719">
    <property type="entry name" value="C_GCAxxG_C_C"/>
    <property type="match status" value="1"/>
</dbReference>
<dbReference type="EMBL" id="SOBK01000004">
    <property type="protein sequence ID" value="TDT89053.1"/>
    <property type="molecule type" value="Genomic_DNA"/>
</dbReference>
<accession>A0A126QKH9</accession>
<protein>
    <submittedName>
        <fullName evidence="2">C_GCAxxG_C_C family probable redox protein</fullName>
    </submittedName>
</protein>
<dbReference type="AlphaFoldDB" id="A0A126QKH9"/>
<dbReference type="EMBL" id="CP014206">
    <property type="protein sequence ID" value="AMK10543.1"/>
    <property type="molecule type" value="Genomic_DNA"/>
</dbReference>
<organism evidence="2 4">
    <name type="scientific">Pseudodesulfovibrio indicus</name>
    <dbReference type="NCBI Taxonomy" id="1716143"/>
    <lineage>
        <taxon>Bacteria</taxon>
        <taxon>Pseudomonadati</taxon>
        <taxon>Thermodesulfobacteriota</taxon>
        <taxon>Desulfovibrionia</taxon>
        <taxon>Desulfovibrionales</taxon>
        <taxon>Desulfovibrionaceae</taxon>
    </lineage>
</organism>
<dbReference type="KEGG" id="dej:AWY79_05130"/>
<proteinExistence type="predicted"/>
<name>A0A126QKH9_9BACT</name>
<dbReference type="SUPFAM" id="SSF48695">
    <property type="entry name" value="Multiheme cytochromes"/>
    <property type="match status" value="1"/>
</dbReference>
<reference evidence="2 4" key="2">
    <citation type="submission" date="2019-03" db="EMBL/GenBank/DDBJ databases">
        <title>Genomic Encyclopedia of Type Strains, Phase IV (KMG-IV): sequencing the most valuable type-strain genomes for metagenomic binning, comparative biology and taxonomic classification.</title>
        <authorList>
            <person name="Goeker M."/>
        </authorList>
    </citation>
    <scope>NUCLEOTIDE SEQUENCE [LARGE SCALE GENOMIC DNA]</scope>
    <source>
        <strain evidence="2 4">DSM 101483</strain>
    </source>
</reference>
<dbReference type="InterPro" id="IPR036280">
    <property type="entry name" value="Multihaem_cyt_sf"/>
</dbReference>
<evidence type="ECO:0000313" key="3">
    <source>
        <dbReference type="Proteomes" id="UP000055611"/>
    </source>
</evidence>
<dbReference type="NCBIfam" id="TIGR01909">
    <property type="entry name" value="C_GCAxxG_C_C"/>
    <property type="match status" value="1"/>
</dbReference>
<reference evidence="1 3" key="1">
    <citation type="journal article" date="2016" name="Front. Microbiol.">
        <title>Genome Sequence of the Piezophilic, Mesophilic Sulfate-Reducing Bacterium Desulfovibrio indicus J2T.</title>
        <authorList>
            <person name="Cao J."/>
            <person name="Maignien L."/>
            <person name="Shao Z."/>
            <person name="Alain K."/>
            <person name="Jebbar M."/>
        </authorList>
    </citation>
    <scope>NUCLEOTIDE SEQUENCE [LARGE SCALE GENOMIC DNA]</scope>
    <source>
        <strain evidence="1 3">J2</strain>
    </source>
</reference>
<keyword evidence="3" id="KW-1185">Reference proteome</keyword>
<dbReference type="InterPro" id="IPR010181">
    <property type="entry name" value="CGCAxxGCC_motif"/>
</dbReference>